<dbReference type="RefSeq" id="WP_150896570.1">
    <property type="nucleotide sequence ID" value="NZ_VXDD01000003.1"/>
</dbReference>
<reference evidence="1 2" key="1">
    <citation type="submission" date="2019-09" db="EMBL/GenBank/DDBJ databases">
        <title>Vibrio Fortis S7-72.</title>
        <authorList>
            <person name="Das S.K."/>
        </authorList>
    </citation>
    <scope>NUCLEOTIDE SEQUENCE [LARGE SCALE GENOMIC DNA]</scope>
    <source>
        <strain evidence="1 2">S7-72</strain>
    </source>
</reference>
<evidence type="ECO:0000313" key="1">
    <source>
        <dbReference type="EMBL" id="KAB0300884.1"/>
    </source>
</evidence>
<comment type="caution">
    <text evidence="1">The sequence shown here is derived from an EMBL/GenBank/DDBJ whole genome shotgun (WGS) entry which is preliminary data.</text>
</comment>
<dbReference type="Gene3D" id="3.30.70.100">
    <property type="match status" value="1"/>
</dbReference>
<dbReference type="EMBL" id="VXDD01000003">
    <property type="protein sequence ID" value="KAB0300884.1"/>
    <property type="molecule type" value="Genomic_DNA"/>
</dbReference>
<protein>
    <submittedName>
        <fullName evidence="1">Cation transporter</fullName>
    </submittedName>
</protein>
<accession>A0A5N3S238</accession>
<gene>
    <name evidence="1" type="ORF">F2Z80_17475</name>
</gene>
<evidence type="ECO:0000313" key="2">
    <source>
        <dbReference type="Proteomes" id="UP000326687"/>
    </source>
</evidence>
<dbReference type="AlphaFoldDB" id="A0A5N3S238"/>
<organism evidence="1 2">
    <name type="scientific">Vibrio fortis</name>
    <dbReference type="NCBI Taxonomy" id="212667"/>
    <lineage>
        <taxon>Bacteria</taxon>
        <taxon>Pseudomonadati</taxon>
        <taxon>Pseudomonadota</taxon>
        <taxon>Gammaproteobacteria</taxon>
        <taxon>Vibrionales</taxon>
        <taxon>Vibrionaceae</taxon>
        <taxon>Vibrio</taxon>
    </lineage>
</organism>
<name>A0A5N3S238_9VIBR</name>
<dbReference type="Pfam" id="PF19991">
    <property type="entry name" value="HMA_2"/>
    <property type="match status" value="1"/>
</dbReference>
<proteinExistence type="predicted"/>
<sequence>MKQHINKALKLRKWVSIGHHIPGRVRLKYKLGIVAQLASYRSDEIEQALASVPAFRNYKINTATGSIVIEYDPTCIQPSTIDTLFSDSAAEAEQACYALAEQLNL</sequence>
<dbReference type="Proteomes" id="UP000326687">
    <property type="component" value="Unassembled WGS sequence"/>
</dbReference>